<dbReference type="Proteomes" id="UP001596483">
    <property type="component" value="Unassembled WGS sequence"/>
</dbReference>
<accession>A0ABW2NCT5</accession>
<dbReference type="InterPro" id="IPR011852">
    <property type="entry name" value="TRAP_TAXI"/>
</dbReference>
<dbReference type="SUPFAM" id="SSF53850">
    <property type="entry name" value="Periplasmic binding protein-like II"/>
    <property type="match status" value="1"/>
</dbReference>
<dbReference type="PANTHER" id="PTHR42941:SF1">
    <property type="entry name" value="SLL1037 PROTEIN"/>
    <property type="match status" value="1"/>
</dbReference>
<evidence type="ECO:0000256" key="1">
    <source>
        <dbReference type="SAM" id="SignalP"/>
    </source>
</evidence>
<evidence type="ECO:0000313" key="3">
    <source>
        <dbReference type="Proteomes" id="UP001596483"/>
    </source>
</evidence>
<dbReference type="Pfam" id="PF16868">
    <property type="entry name" value="NMT1_3"/>
    <property type="match status" value="1"/>
</dbReference>
<dbReference type="EMBL" id="JBHTCT010000005">
    <property type="protein sequence ID" value="MFC7364178.1"/>
    <property type="molecule type" value="Genomic_DNA"/>
</dbReference>
<comment type="caution">
    <text evidence="2">The sequence shown here is derived from an EMBL/GenBank/DDBJ whole genome shotgun (WGS) entry which is preliminary data.</text>
</comment>
<dbReference type="NCBIfam" id="TIGR02122">
    <property type="entry name" value="TRAP_TAXI"/>
    <property type="match status" value="1"/>
</dbReference>
<dbReference type="Gene3D" id="3.40.190.10">
    <property type="entry name" value="Periplasmic binding protein-like II"/>
    <property type="match status" value="2"/>
</dbReference>
<keyword evidence="1" id="KW-0732">Signal</keyword>
<protein>
    <submittedName>
        <fullName evidence="2">TAXI family TRAP transporter solute-binding subunit</fullName>
    </submittedName>
</protein>
<feature type="chain" id="PRO_5046714634" evidence="1">
    <location>
        <begin position="23"/>
        <end position="335"/>
    </location>
</feature>
<dbReference type="PROSITE" id="PS51257">
    <property type="entry name" value="PROKAR_LIPOPROTEIN"/>
    <property type="match status" value="1"/>
</dbReference>
<name>A0ABW2NCT5_9BACL</name>
<evidence type="ECO:0000313" key="2">
    <source>
        <dbReference type="EMBL" id="MFC7364178.1"/>
    </source>
</evidence>
<reference evidence="3" key="1">
    <citation type="journal article" date="2019" name="Int. J. Syst. Evol. Microbiol.">
        <title>The Global Catalogue of Microorganisms (GCM) 10K type strain sequencing project: providing services to taxonomists for standard genome sequencing and annotation.</title>
        <authorList>
            <consortium name="The Broad Institute Genomics Platform"/>
            <consortium name="The Broad Institute Genome Sequencing Center for Infectious Disease"/>
            <person name="Wu L."/>
            <person name="Ma J."/>
        </authorList>
    </citation>
    <scope>NUCLEOTIDE SEQUENCE [LARGE SCALE GENOMIC DNA]</scope>
    <source>
        <strain evidence="3">JCM 4738</strain>
    </source>
</reference>
<feature type="signal peptide" evidence="1">
    <location>
        <begin position="1"/>
        <end position="22"/>
    </location>
</feature>
<keyword evidence="3" id="KW-1185">Reference proteome</keyword>
<dbReference type="RefSeq" id="WP_157296208.1">
    <property type="nucleotide sequence ID" value="NZ_JBHTCT010000005.1"/>
</dbReference>
<proteinExistence type="predicted"/>
<sequence length="335" mass="36719">MKRAKSRLIALGILVLSLIFVAACNNTEGADSEPSSGKRLMGAFSTGSSGGLYDLLGGGMANIINQNTENINLNTTVPPSISEVPRMLDSKQAVVGIGMADMMERAEEGTGEFDQAYENIQPILAMYDNVMAMVTTADSSIESITDVKGKKVGVSSQTTKDIITEYLDFAGIAENEVEWMFLSYAEQAEALKEGSIDVGNFTSYPKAGLLEDLSTSRKGLKFIKIDEEIREAWDKEYPLWANGTTPSGTYKGLDEDAHYYTQFTVLYANSDLTEEQVYEITKAILDNHEEISAIHPAGESITPEMTKNYIDRSIINPDDLHPGAIRYFKEVGVLE</sequence>
<organism evidence="2 3">
    <name type="scientific">Bhargavaea changchunensis</name>
    <dbReference type="NCBI Taxonomy" id="2134037"/>
    <lineage>
        <taxon>Bacteria</taxon>
        <taxon>Bacillati</taxon>
        <taxon>Bacillota</taxon>
        <taxon>Bacilli</taxon>
        <taxon>Bacillales</taxon>
        <taxon>Caryophanaceae</taxon>
        <taxon>Bhargavaea</taxon>
    </lineage>
</organism>
<gene>
    <name evidence="2" type="ORF">ACFQQH_03235</name>
</gene>
<dbReference type="PANTHER" id="PTHR42941">
    <property type="entry name" value="SLL1037 PROTEIN"/>
    <property type="match status" value="1"/>
</dbReference>